<dbReference type="InterPro" id="IPR017871">
    <property type="entry name" value="ABC_transporter-like_CS"/>
</dbReference>
<dbReference type="HOGENOM" id="CLU_000604_1_22_9"/>
<dbReference type="eggNOG" id="COG1136">
    <property type="taxonomic scope" value="Bacteria"/>
</dbReference>
<dbReference type="GO" id="GO:0098796">
    <property type="term" value="C:membrane protein complex"/>
    <property type="evidence" value="ECO:0007669"/>
    <property type="project" value="UniProtKB-ARBA"/>
</dbReference>
<evidence type="ECO:0000313" key="6">
    <source>
        <dbReference type="EMBL" id="EDS20170.1"/>
    </source>
</evidence>
<dbReference type="GO" id="GO:0022857">
    <property type="term" value="F:transmembrane transporter activity"/>
    <property type="evidence" value="ECO:0007669"/>
    <property type="project" value="UniProtKB-ARBA"/>
</dbReference>
<dbReference type="SUPFAM" id="SSF52540">
    <property type="entry name" value="P-loop containing nucleoside triphosphate hydrolases"/>
    <property type="match status" value="1"/>
</dbReference>
<keyword evidence="2" id="KW-0813">Transport</keyword>
<evidence type="ECO:0000256" key="1">
    <source>
        <dbReference type="ARBA" id="ARBA00005417"/>
    </source>
</evidence>
<dbReference type="InterPro" id="IPR003593">
    <property type="entry name" value="AAA+_ATPase"/>
</dbReference>
<comment type="similarity">
    <text evidence="1">Belongs to the ABC transporter superfamily.</text>
</comment>
<keyword evidence="4 6" id="KW-0067">ATP-binding</keyword>
<protein>
    <submittedName>
        <fullName evidence="6">ABC transporter, ATP-binding protein</fullName>
    </submittedName>
</protein>
<keyword evidence="3" id="KW-0547">Nucleotide-binding</keyword>
<organism evidence="6 7">
    <name type="scientific">Thomasclavelia ramosa DSM 1402</name>
    <dbReference type="NCBI Taxonomy" id="445974"/>
    <lineage>
        <taxon>Bacteria</taxon>
        <taxon>Bacillati</taxon>
        <taxon>Bacillota</taxon>
        <taxon>Erysipelotrichia</taxon>
        <taxon>Erysipelotrichales</taxon>
        <taxon>Coprobacillaceae</taxon>
        <taxon>Thomasclavelia</taxon>
    </lineage>
</organism>
<evidence type="ECO:0000256" key="4">
    <source>
        <dbReference type="ARBA" id="ARBA00022840"/>
    </source>
</evidence>
<dbReference type="Pfam" id="PF00005">
    <property type="entry name" value="ABC_tran"/>
    <property type="match status" value="1"/>
</dbReference>
<evidence type="ECO:0000313" key="7">
    <source>
        <dbReference type="Proteomes" id="UP000005798"/>
    </source>
</evidence>
<comment type="caution">
    <text evidence="6">The sequence shown here is derived from an EMBL/GenBank/DDBJ whole genome shotgun (WGS) entry which is preliminary data.</text>
</comment>
<evidence type="ECO:0000256" key="3">
    <source>
        <dbReference type="ARBA" id="ARBA00022741"/>
    </source>
</evidence>
<dbReference type="Proteomes" id="UP000005798">
    <property type="component" value="Unassembled WGS sequence"/>
</dbReference>
<gene>
    <name evidence="6" type="ORF">CLORAM_00263</name>
</gene>
<dbReference type="EMBL" id="ABFX02000002">
    <property type="protein sequence ID" value="EDS20170.1"/>
    <property type="molecule type" value="Genomic_DNA"/>
</dbReference>
<dbReference type="PANTHER" id="PTHR42798:SF7">
    <property type="entry name" value="ALPHA-D-RIBOSE 1-METHYLPHOSPHONATE 5-TRIPHOSPHATE SYNTHASE SUBUNIT PHNL"/>
    <property type="match status" value="1"/>
</dbReference>
<dbReference type="GO" id="GO:0016887">
    <property type="term" value="F:ATP hydrolysis activity"/>
    <property type="evidence" value="ECO:0007669"/>
    <property type="project" value="InterPro"/>
</dbReference>
<dbReference type="AlphaFoldDB" id="B0N0H3"/>
<evidence type="ECO:0000259" key="5">
    <source>
        <dbReference type="PROSITE" id="PS50893"/>
    </source>
</evidence>
<dbReference type="GO" id="GO:0005524">
    <property type="term" value="F:ATP binding"/>
    <property type="evidence" value="ECO:0007669"/>
    <property type="project" value="UniProtKB-KW"/>
</dbReference>
<dbReference type="InterPro" id="IPR027417">
    <property type="entry name" value="P-loop_NTPase"/>
</dbReference>
<dbReference type="InterPro" id="IPR017911">
    <property type="entry name" value="MacB-like_ATP-bd"/>
</dbReference>
<evidence type="ECO:0000256" key="2">
    <source>
        <dbReference type="ARBA" id="ARBA00022448"/>
    </source>
</evidence>
<feature type="domain" description="ABC transporter" evidence="5">
    <location>
        <begin position="14"/>
        <end position="254"/>
    </location>
</feature>
<dbReference type="CDD" id="cd03255">
    <property type="entry name" value="ABC_MJ0796_LolCDE_FtsE"/>
    <property type="match status" value="1"/>
</dbReference>
<dbReference type="FunFam" id="3.40.50.300:FF:000032">
    <property type="entry name" value="Export ABC transporter ATP-binding protein"/>
    <property type="match status" value="1"/>
</dbReference>
<sequence length="260" mass="29217">MKERRKLKMTNIMLEVKNLKKIYDELGPSPKIALDDLSFEIKNNEFVCIMGPSGSGKTTLVNILSTIDKATSGIVNISGASIVGMSGAVKAKFRKKKLGFIFQNYNLLYSLTIRENILFPLIINSIGEKEWQENLEQVTQILGIKDILDKHVYECSGGQQQRAAIARALISKPEIIIADEPTGNLDSNNSRELMELFSKINHDSQTTIIMVTHDAFVASYSTKMLYMKDGKIDKILNRHGLTRDEYFNEIVKVNAILSNN</sequence>
<dbReference type="InterPro" id="IPR003439">
    <property type="entry name" value="ABC_transporter-like_ATP-bd"/>
</dbReference>
<accession>B0N0H3</accession>
<dbReference type="Gene3D" id="3.40.50.300">
    <property type="entry name" value="P-loop containing nucleotide triphosphate hydrolases"/>
    <property type="match status" value="1"/>
</dbReference>
<name>B0N0H3_9FIRM</name>
<keyword evidence="7" id="KW-1185">Reference proteome</keyword>
<dbReference type="SMART" id="SM00382">
    <property type="entry name" value="AAA"/>
    <property type="match status" value="1"/>
</dbReference>
<reference evidence="6" key="2">
    <citation type="submission" date="2014-06" db="EMBL/GenBank/DDBJ databases">
        <title>Draft genome sequence of Clostridium ramosum(DSM 1402).</title>
        <authorList>
            <person name="Sudarsanam P."/>
            <person name="Ley R."/>
            <person name="Guruge J."/>
            <person name="Turnbaugh P.J."/>
            <person name="Mahowald M."/>
            <person name="Liep D."/>
            <person name="Gordon J."/>
        </authorList>
    </citation>
    <scope>NUCLEOTIDE SEQUENCE</scope>
    <source>
        <strain evidence="6">DSM 1402</strain>
    </source>
</reference>
<dbReference type="PANTHER" id="PTHR42798">
    <property type="entry name" value="LIPOPROTEIN-RELEASING SYSTEM ATP-BINDING PROTEIN LOLD"/>
    <property type="match status" value="1"/>
</dbReference>
<proteinExistence type="inferred from homology"/>
<reference evidence="6" key="1">
    <citation type="submission" date="2007-11" db="EMBL/GenBank/DDBJ databases">
        <authorList>
            <person name="Fulton L."/>
            <person name="Clifton S."/>
            <person name="Fulton B."/>
            <person name="Xu J."/>
            <person name="Minx P."/>
            <person name="Pepin K.H."/>
            <person name="Johnson M."/>
            <person name="Thiruvilangam P."/>
            <person name="Bhonagiri V."/>
            <person name="Nash W.E."/>
            <person name="Mardis E.R."/>
            <person name="Wilson R.K."/>
        </authorList>
    </citation>
    <scope>NUCLEOTIDE SEQUENCE [LARGE SCALE GENOMIC DNA]</scope>
    <source>
        <strain evidence="6">DSM 1402</strain>
    </source>
</reference>
<dbReference type="PROSITE" id="PS00211">
    <property type="entry name" value="ABC_TRANSPORTER_1"/>
    <property type="match status" value="1"/>
</dbReference>
<dbReference type="PROSITE" id="PS50893">
    <property type="entry name" value="ABC_TRANSPORTER_2"/>
    <property type="match status" value="1"/>
</dbReference>